<dbReference type="InterPro" id="IPR000326">
    <property type="entry name" value="PAP2/HPO"/>
</dbReference>
<dbReference type="GO" id="GO:0042392">
    <property type="term" value="F:sphingosine-1-phosphate phosphatase activity"/>
    <property type="evidence" value="ECO:0007669"/>
    <property type="project" value="TreeGrafter"/>
</dbReference>
<accession>A0A5C8V525</accession>
<evidence type="ECO:0000313" key="3">
    <source>
        <dbReference type="EMBL" id="TXN36807.1"/>
    </source>
</evidence>
<dbReference type="Proteomes" id="UP000321456">
    <property type="component" value="Unassembled WGS sequence"/>
</dbReference>
<dbReference type="Gene3D" id="1.20.144.10">
    <property type="entry name" value="Phosphatidic acid phosphatase type 2/haloperoxidase"/>
    <property type="match status" value="1"/>
</dbReference>
<sequence length="190" mass="22210">MFEKLLEWDRDTFIYLNGLGIEEYDSFWSIITSISTWIPLFLFFLVLLLLKFPRREALYKLMTIFGLVFFILVITHLTKIGVERLRPNNTEEINSLIRILKRPTDYSFFSGHAASSFSIMVLVFLFLRKIVKWIGVFFIWPLLFTMSRIYVGVHYPIDVIVGALVGVLSGILFYNLYNSFIAPYSKSSHP</sequence>
<proteinExistence type="predicted"/>
<dbReference type="Pfam" id="PF01569">
    <property type="entry name" value="PAP2"/>
    <property type="match status" value="1"/>
</dbReference>
<gene>
    <name evidence="3" type="ORF">FVB32_00540</name>
</gene>
<organism evidence="3 4">
    <name type="scientific">Flagellimonas hymeniacidonis</name>
    <dbReference type="NCBI Taxonomy" id="2603628"/>
    <lineage>
        <taxon>Bacteria</taxon>
        <taxon>Pseudomonadati</taxon>
        <taxon>Bacteroidota</taxon>
        <taxon>Flavobacteriia</taxon>
        <taxon>Flavobacteriales</taxon>
        <taxon>Flavobacteriaceae</taxon>
        <taxon>Flagellimonas</taxon>
    </lineage>
</organism>
<dbReference type="PANTHER" id="PTHR14969:SF13">
    <property type="entry name" value="AT30094P"/>
    <property type="match status" value="1"/>
</dbReference>
<dbReference type="AlphaFoldDB" id="A0A5C8V525"/>
<dbReference type="InterPro" id="IPR036938">
    <property type="entry name" value="PAP2/HPO_sf"/>
</dbReference>
<dbReference type="EMBL" id="VRUR01000001">
    <property type="protein sequence ID" value="TXN36807.1"/>
    <property type="molecule type" value="Genomic_DNA"/>
</dbReference>
<name>A0A5C8V525_9FLAO</name>
<evidence type="ECO:0000313" key="4">
    <source>
        <dbReference type="Proteomes" id="UP000321456"/>
    </source>
</evidence>
<dbReference type="SMART" id="SM00014">
    <property type="entry name" value="acidPPc"/>
    <property type="match status" value="1"/>
</dbReference>
<feature type="transmembrane region" description="Helical" evidence="1">
    <location>
        <begin position="134"/>
        <end position="153"/>
    </location>
</feature>
<keyword evidence="1" id="KW-1133">Transmembrane helix</keyword>
<reference evidence="3 4" key="1">
    <citation type="submission" date="2019-08" db="EMBL/GenBank/DDBJ databases">
        <title>Professor.</title>
        <authorList>
            <person name="Park J.S."/>
        </authorList>
    </citation>
    <scope>NUCLEOTIDE SEQUENCE [LARGE SCALE GENOMIC DNA]</scope>
    <source>
        <strain evidence="3 4">176CP5-101</strain>
    </source>
</reference>
<protein>
    <submittedName>
        <fullName evidence="3">Phosphatase PAP2 family protein</fullName>
    </submittedName>
</protein>
<feature type="domain" description="Phosphatidic acid phosphatase type 2/haloperoxidase" evidence="2">
    <location>
        <begin position="57"/>
        <end position="174"/>
    </location>
</feature>
<dbReference type="PANTHER" id="PTHR14969">
    <property type="entry name" value="SPHINGOSINE-1-PHOSPHATE PHOSPHOHYDROLASE"/>
    <property type="match status" value="1"/>
</dbReference>
<evidence type="ECO:0000256" key="1">
    <source>
        <dbReference type="SAM" id="Phobius"/>
    </source>
</evidence>
<evidence type="ECO:0000259" key="2">
    <source>
        <dbReference type="SMART" id="SM00014"/>
    </source>
</evidence>
<dbReference type="SUPFAM" id="SSF48317">
    <property type="entry name" value="Acid phosphatase/Vanadium-dependent haloperoxidase"/>
    <property type="match status" value="1"/>
</dbReference>
<feature type="transmembrane region" description="Helical" evidence="1">
    <location>
        <begin position="159"/>
        <end position="177"/>
    </location>
</feature>
<keyword evidence="4" id="KW-1185">Reference proteome</keyword>
<dbReference type="RefSeq" id="WP_147740641.1">
    <property type="nucleotide sequence ID" value="NZ_VRUR01000001.1"/>
</dbReference>
<feature type="transmembrane region" description="Helical" evidence="1">
    <location>
        <begin position="106"/>
        <end position="127"/>
    </location>
</feature>
<keyword evidence="1" id="KW-0472">Membrane</keyword>
<keyword evidence="1" id="KW-0812">Transmembrane</keyword>
<comment type="caution">
    <text evidence="3">The sequence shown here is derived from an EMBL/GenBank/DDBJ whole genome shotgun (WGS) entry which is preliminary data.</text>
</comment>
<feature type="transmembrane region" description="Helical" evidence="1">
    <location>
        <begin position="27"/>
        <end position="50"/>
    </location>
</feature>
<feature type="transmembrane region" description="Helical" evidence="1">
    <location>
        <begin position="57"/>
        <end position="77"/>
    </location>
</feature>